<accession>A0A1G2QEY2</accession>
<dbReference type="EMBL" id="MHTH01000005">
    <property type="protein sequence ID" value="OHA59165.1"/>
    <property type="molecule type" value="Genomic_DNA"/>
</dbReference>
<sequence>MSKDLRELCLIGSRWPVVWPPFASRLVKVHRSIEMCCWGGACSVPFWYDLPAGIHELELVHSQIHPEESWYVVELFPDFRLGCTVDAWEIIFLASGWVTPLATSN</sequence>
<name>A0A1G2QEY2_9BACT</name>
<dbReference type="AlphaFoldDB" id="A0A1G2QEY2"/>
<dbReference type="STRING" id="1802436.A2370_03195"/>
<gene>
    <name evidence="1" type="ORF">A2370_03195</name>
</gene>
<evidence type="ECO:0000313" key="1">
    <source>
        <dbReference type="EMBL" id="OHA59165.1"/>
    </source>
</evidence>
<proteinExistence type="predicted"/>
<organism evidence="1 2">
    <name type="scientific">Candidatus Vogelbacteria bacterium RIFOXYB1_FULL_42_16</name>
    <dbReference type="NCBI Taxonomy" id="1802436"/>
    <lineage>
        <taxon>Bacteria</taxon>
        <taxon>Candidatus Vogeliibacteriota</taxon>
    </lineage>
</organism>
<protein>
    <submittedName>
        <fullName evidence="1">Uncharacterized protein</fullName>
    </submittedName>
</protein>
<dbReference type="Proteomes" id="UP000176222">
    <property type="component" value="Unassembled WGS sequence"/>
</dbReference>
<comment type="caution">
    <text evidence="1">The sequence shown here is derived from an EMBL/GenBank/DDBJ whole genome shotgun (WGS) entry which is preliminary data.</text>
</comment>
<reference evidence="1 2" key="1">
    <citation type="journal article" date="2016" name="Nat. Commun.">
        <title>Thousands of microbial genomes shed light on interconnected biogeochemical processes in an aquifer system.</title>
        <authorList>
            <person name="Anantharaman K."/>
            <person name="Brown C.T."/>
            <person name="Hug L.A."/>
            <person name="Sharon I."/>
            <person name="Castelle C.J."/>
            <person name="Probst A.J."/>
            <person name="Thomas B.C."/>
            <person name="Singh A."/>
            <person name="Wilkins M.J."/>
            <person name="Karaoz U."/>
            <person name="Brodie E.L."/>
            <person name="Williams K.H."/>
            <person name="Hubbard S.S."/>
            <person name="Banfield J.F."/>
        </authorList>
    </citation>
    <scope>NUCLEOTIDE SEQUENCE [LARGE SCALE GENOMIC DNA]</scope>
</reference>
<evidence type="ECO:0000313" key="2">
    <source>
        <dbReference type="Proteomes" id="UP000176222"/>
    </source>
</evidence>